<dbReference type="RefSeq" id="WP_146649413.1">
    <property type="nucleotide sequence ID" value="NZ_CP012333.1"/>
</dbReference>
<dbReference type="KEGG" id="llu:AKJ09_05122"/>
<dbReference type="EMBL" id="CP012333">
    <property type="protein sequence ID" value="AKU98458.1"/>
    <property type="molecule type" value="Genomic_DNA"/>
</dbReference>
<keyword evidence="1" id="KW-1133">Transmembrane helix</keyword>
<evidence type="ECO:0008006" key="4">
    <source>
        <dbReference type="Google" id="ProtNLM"/>
    </source>
</evidence>
<reference evidence="2 3" key="1">
    <citation type="submission" date="2015-08" db="EMBL/GenBank/DDBJ databases">
        <authorList>
            <person name="Babu N.S."/>
            <person name="Beckwith C.J."/>
            <person name="Beseler K.G."/>
            <person name="Brison A."/>
            <person name="Carone J.V."/>
            <person name="Caskin T.P."/>
            <person name="Diamond M."/>
            <person name="Durham M.E."/>
            <person name="Foxe J.M."/>
            <person name="Go M."/>
            <person name="Henderson B.A."/>
            <person name="Jones I.B."/>
            <person name="McGettigan J.A."/>
            <person name="Micheletti S.J."/>
            <person name="Nasrallah M.E."/>
            <person name="Ortiz D."/>
            <person name="Piller C.R."/>
            <person name="Privatt S.R."/>
            <person name="Schneider S.L."/>
            <person name="Sharp S."/>
            <person name="Smith T.C."/>
            <person name="Stanton J.D."/>
            <person name="Ullery H.E."/>
            <person name="Wilson R.J."/>
            <person name="Serrano M.G."/>
            <person name="Buck G."/>
            <person name="Lee V."/>
            <person name="Wang Y."/>
            <person name="Carvalho R."/>
            <person name="Voegtly L."/>
            <person name="Shi R."/>
            <person name="Duckworth R."/>
            <person name="Johnson A."/>
            <person name="Loviza R."/>
            <person name="Walstead R."/>
            <person name="Shah Z."/>
            <person name="Kiflezghi M."/>
            <person name="Wade K."/>
            <person name="Ball S.L."/>
            <person name="Bradley K.W."/>
            <person name="Asai D.J."/>
            <person name="Bowman C.A."/>
            <person name="Russell D.A."/>
            <person name="Pope W.H."/>
            <person name="Jacobs-Sera D."/>
            <person name="Hendrix R.W."/>
            <person name="Hatfull G.F."/>
        </authorList>
    </citation>
    <scope>NUCLEOTIDE SEQUENCE [LARGE SCALE GENOMIC DNA]</scope>
    <source>
        <strain evidence="2 3">DSM 27648</strain>
    </source>
</reference>
<organism evidence="2 3">
    <name type="scientific">Labilithrix luteola</name>
    <dbReference type="NCBI Taxonomy" id="1391654"/>
    <lineage>
        <taxon>Bacteria</taxon>
        <taxon>Pseudomonadati</taxon>
        <taxon>Myxococcota</taxon>
        <taxon>Polyangia</taxon>
        <taxon>Polyangiales</taxon>
        <taxon>Labilitrichaceae</taxon>
        <taxon>Labilithrix</taxon>
    </lineage>
</organism>
<keyword evidence="3" id="KW-1185">Reference proteome</keyword>
<gene>
    <name evidence="2" type="ORF">AKJ09_05122</name>
</gene>
<dbReference type="Proteomes" id="UP000064967">
    <property type="component" value="Chromosome"/>
</dbReference>
<evidence type="ECO:0000313" key="2">
    <source>
        <dbReference type="EMBL" id="AKU98458.1"/>
    </source>
</evidence>
<dbReference type="AlphaFoldDB" id="A0A0K1PY52"/>
<keyword evidence="1" id="KW-0472">Membrane</keyword>
<evidence type="ECO:0000313" key="3">
    <source>
        <dbReference type="Proteomes" id="UP000064967"/>
    </source>
</evidence>
<evidence type="ECO:0000256" key="1">
    <source>
        <dbReference type="SAM" id="Phobius"/>
    </source>
</evidence>
<proteinExistence type="predicted"/>
<sequence>MGIDLDREKDPEVLRQAVVLLEAESRRLLARVMELTKALLAAQGKDRIALQVELEGLQAQLEKGATLKAVATPCGVLVGTALACFALAVRLFRWTS</sequence>
<accession>A0A0K1PY52</accession>
<keyword evidence="1" id="KW-0812">Transmembrane</keyword>
<name>A0A0K1PY52_9BACT</name>
<protein>
    <recommendedName>
        <fullName evidence="4">Transmembrane protein</fullName>
    </recommendedName>
</protein>
<feature type="transmembrane region" description="Helical" evidence="1">
    <location>
        <begin position="70"/>
        <end position="92"/>
    </location>
</feature>